<gene>
    <name evidence="6" type="ORF">ANN_16647</name>
</gene>
<dbReference type="EC" id="1.1.1.184" evidence="4"/>
<accession>A0ABQ8SRJ0</accession>
<keyword evidence="7" id="KW-1185">Reference proteome</keyword>
<comment type="caution">
    <text evidence="6">The sequence shown here is derived from an EMBL/GenBank/DDBJ whole genome shotgun (WGS) entry which is preliminary data.</text>
</comment>
<evidence type="ECO:0000313" key="7">
    <source>
        <dbReference type="Proteomes" id="UP001148838"/>
    </source>
</evidence>
<dbReference type="InterPro" id="IPR036291">
    <property type="entry name" value="NAD(P)-bd_dom_sf"/>
</dbReference>
<keyword evidence="3" id="KW-0560">Oxidoreductase</keyword>
<sequence length="284" mass="31265">MKVAVVTGGNKGIGYAIVKGLCEKYEGLVYLTARDVGRGETAVAELKKLGLEPKFHQLDITDQESLDSFRDFIKKEHGGIDILVNNAAIAYKINATEPFGEKAEKTLYVNYFSLLKTCDTLFPLLCPHARVVNLSSSAGHLSRIPGDELKKKLASPTLTIGQLSELMKDFIQSAMENKHQQKGWPNFAYAAYAVSKVGVSALTFIQQRAFDADSREDIVVNAVHPGYVDTDMTSHMGPLTIEQGADAPLYLALLPDNVKSPRGNYIWCNREIVDWINGPMPGPY</sequence>
<comment type="similarity">
    <text evidence="1 5">Belongs to the short-chain dehydrogenases/reductases (SDR) family.</text>
</comment>
<dbReference type="EMBL" id="JAJSOF020000021">
    <property type="protein sequence ID" value="KAJ4436613.1"/>
    <property type="molecule type" value="Genomic_DNA"/>
</dbReference>
<dbReference type="InterPro" id="IPR002347">
    <property type="entry name" value="SDR_fam"/>
</dbReference>
<dbReference type="PANTHER" id="PTHR43963:SF4">
    <property type="entry name" value="CARBONYL REDUCTASE (NADPH)"/>
    <property type="match status" value="1"/>
</dbReference>
<evidence type="ECO:0000256" key="4">
    <source>
        <dbReference type="ARBA" id="ARBA00026118"/>
    </source>
</evidence>
<keyword evidence="2" id="KW-0521">NADP</keyword>
<organism evidence="6 7">
    <name type="scientific">Periplaneta americana</name>
    <name type="common">American cockroach</name>
    <name type="synonym">Blatta americana</name>
    <dbReference type="NCBI Taxonomy" id="6978"/>
    <lineage>
        <taxon>Eukaryota</taxon>
        <taxon>Metazoa</taxon>
        <taxon>Ecdysozoa</taxon>
        <taxon>Arthropoda</taxon>
        <taxon>Hexapoda</taxon>
        <taxon>Insecta</taxon>
        <taxon>Pterygota</taxon>
        <taxon>Neoptera</taxon>
        <taxon>Polyneoptera</taxon>
        <taxon>Dictyoptera</taxon>
        <taxon>Blattodea</taxon>
        <taxon>Blattoidea</taxon>
        <taxon>Blattidae</taxon>
        <taxon>Blattinae</taxon>
        <taxon>Periplaneta</taxon>
    </lineage>
</organism>
<dbReference type="InterPro" id="IPR045313">
    <property type="entry name" value="CBR1-like"/>
</dbReference>
<evidence type="ECO:0000313" key="6">
    <source>
        <dbReference type="EMBL" id="KAJ4436613.1"/>
    </source>
</evidence>
<reference evidence="6 7" key="1">
    <citation type="journal article" date="2022" name="Allergy">
        <title>Genome assembly and annotation of Periplaneta americana reveal a comprehensive cockroach allergen profile.</title>
        <authorList>
            <person name="Wang L."/>
            <person name="Xiong Q."/>
            <person name="Saelim N."/>
            <person name="Wang L."/>
            <person name="Nong W."/>
            <person name="Wan A.T."/>
            <person name="Shi M."/>
            <person name="Liu X."/>
            <person name="Cao Q."/>
            <person name="Hui J.H.L."/>
            <person name="Sookrung N."/>
            <person name="Leung T.F."/>
            <person name="Tungtrongchitr A."/>
            <person name="Tsui S.K.W."/>
        </authorList>
    </citation>
    <scope>NUCLEOTIDE SEQUENCE [LARGE SCALE GENOMIC DNA]</scope>
    <source>
        <strain evidence="6">PWHHKU_190912</strain>
    </source>
</reference>
<evidence type="ECO:0000256" key="1">
    <source>
        <dbReference type="ARBA" id="ARBA00006484"/>
    </source>
</evidence>
<dbReference type="PRINTS" id="PR00080">
    <property type="entry name" value="SDRFAMILY"/>
</dbReference>
<evidence type="ECO:0000256" key="3">
    <source>
        <dbReference type="ARBA" id="ARBA00023002"/>
    </source>
</evidence>
<dbReference type="Gene3D" id="3.40.50.720">
    <property type="entry name" value="NAD(P)-binding Rossmann-like Domain"/>
    <property type="match status" value="1"/>
</dbReference>
<protein>
    <recommendedName>
        <fullName evidence="4">carbonyl reductase (NADPH)</fullName>
        <ecNumber evidence="4">1.1.1.184</ecNumber>
    </recommendedName>
</protein>
<name>A0ABQ8SRJ0_PERAM</name>
<proteinExistence type="inferred from homology"/>
<dbReference type="Pfam" id="PF00106">
    <property type="entry name" value="adh_short"/>
    <property type="match status" value="2"/>
</dbReference>
<dbReference type="CDD" id="cd05324">
    <property type="entry name" value="carb_red_PTCR-like_SDR_c"/>
    <property type="match status" value="1"/>
</dbReference>
<dbReference type="PRINTS" id="PR00081">
    <property type="entry name" value="GDHRDH"/>
</dbReference>
<dbReference type="PANTHER" id="PTHR43963">
    <property type="entry name" value="CARBONYL REDUCTASE 1-RELATED"/>
    <property type="match status" value="1"/>
</dbReference>
<dbReference type="SUPFAM" id="SSF51735">
    <property type="entry name" value="NAD(P)-binding Rossmann-fold domains"/>
    <property type="match status" value="1"/>
</dbReference>
<evidence type="ECO:0000256" key="2">
    <source>
        <dbReference type="ARBA" id="ARBA00022857"/>
    </source>
</evidence>
<dbReference type="Proteomes" id="UP001148838">
    <property type="component" value="Unassembled WGS sequence"/>
</dbReference>
<evidence type="ECO:0000256" key="5">
    <source>
        <dbReference type="RuleBase" id="RU000363"/>
    </source>
</evidence>